<dbReference type="InterPro" id="IPR016066">
    <property type="entry name" value="A-D-PHexomutase_CS"/>
</dbReference>
<dbReference type="InterPro" id="IPR005841">
    <property type="entry name" value="Alpha-D-phosphohexomutase_SF"/>
</dbReference>
<evidence type="ECO:0000256" key="3">
    <source>
        <dbReference type="ARBA" id="ARBA00022553"/>
    </source>
</evidence>
<dbReference type="PANTHER" id="PTHR42946:SF1">
    <property type="entry name" value="PHOSPHOGLUCOMUTASE (ALPHA-D-GLUCOSE-1,6-BISPHOSPHATE-DEPENDENT)"/>
    <property type="match status" value="1"/>
</dbReference>
<name>A0A517TV62_9BACT</name>
<keyword evidence="3" id="KW-0597">Phosphoprotein</keyword>
<dbReference type="Pfam" id="PF00408">
    <property type="entry name" value="PGM_PMM_IV"/>
    <property type="match status" value="1"/>
</dbReference>
<dbReference type="GO" id="GO:0000287">
    <property type="term" value="F:magnesium ion binding"/>
    <property type="evidence" value="ECO:0007669"/>
    <property type="project" value="InterPro"/>
</dbReference>
<dbReference type="Proteomes" id="UP000317909">
    <property type="component" value="Chromosome"/>
</dbReference>
<feature type="domain" description="Alpha-D-phosphohexomutase alpha/beta/alpha" evidence="11">
    <location>
        <begin position="267"/>
        <end position="370"/>
    </location>
</feature>
<dbReference type="OrthoDB" id="9806956at2"/>
<evidence type="ECO:0000256" key="5">
    <source>
        <dbReference type="ARBA" id="ARBA00022842"/>
    </source>
</evidence>
<dbReference type="GO" id="GO:0006048">
    <property type="term" value="P:UDP-N-acetylglucosamine biosynthetic process"/>
    <property type="evidence" value="ECO:0007669"/>
    <property type="project" value="TreeGrafter"/>
</dbReference>
<evidence type="ECO:0000259" key="11">
    <source>
        <dbReference type="Pfam" id="PF02880"/>
    </source>
</evidence>
<evidence type="ECO:0000259" key="10">
    <source>
        <dbReference type="Pfam" id="PF02879"/>
    </source>
</evidence>
<protein>
    <submittedName>
        <fullName evidence="12">Phosphoglucosamine mutase</fullName>
        <ecNumber evidence="12">5.4.2.10</ecNumber>
    </submittedName>
</protein>
<dbReference type="KEGG" id="llh:I41_14330"/>
<dbReference type="GO" id="GO:0009252">
    <property type="term" value="P:peptidoglycan biosynthetic process"/>
    <property type="evidence" value="ECO:0007669"/>
    <property type="project" value="TreeGrafter"/>
</dbReference>
<keyword evidence="5 7" id="KW-0460">Magnesium</keyword>
<dbReference type="InterPro" id="IPR016055">
    <property type="entry name" value="A-D-PHexomutase_a/b/a-I/II/III"/>
</dbReference>
<dbReference type="InterPro" id="IPR005846">
    <property type="entry name" value="A-D-PHexomutase_a/b/a-III"/>
</dbReference>
<dbReference type="EC" id="5.4.2.10" evidence="12"/>
<dbReference type="Gene3D" id="3.30.310.50">
    <property type="entry name" value="Alpha-D-phosphohexomutase, C-terminal domain"/>
    <property type="match status" value="1"/>
</dbReference>
<gene>
    <name evidence="12" type="primary">glmM</name>
    <name evidence="12" type="ORF">I41_14330</name>
</gene>
<dbReference type="PRINTS" id="PR00509">
    <property type="entry name" value="PGMPMM"/>
</dbReference>
<dbReference type="Pfam" id="PF02880">
    <property type="entry name" value="PGM_PMM_III"/>
    <property type="match status" value="1"/>
</dbReference>
<keyword evidence="13" id="KW-1185">Reference proteome</keyword>
<feature type="domain" description="Alpha-D-phosphohexomutase alpha/beta/alpha" evidence="10">
    <location>
        <begin position="163"/>
        <end position="258"/>
    </location>
</feature>
<reference evidence="12 13" key="1">
    <citation type="submission" date="2019-02" db="EMBL/GenBank/DDBJ databases">
        <title>Deep-cultivation of Planctomycetes and their phenomic and genomic characterization uncovers novel biology.</title>
        <authorList>
            <person name="Wiegand S."/>
            <person name="Jogler M."/>
            <person name="Boedeker C."/>
            <person name="Pinto D."/>
            <person name="Vollmers J."/>
            <person name="Rivas-Marin E."/>
            <person name="Kohn T."/>
            <person name="Peeters S.H."/>
            <person name="Heuer A."/>
            <person name="Rast P."/>
            <person name="Oberbeckmann S."/>
            <person name="Bunk B."/>
            <person name="Jeske O."/>
            <person name="Meyerdierks A."/>
            <person name="Storesund J.E."/>
            <person name="Kallscheuer N."/>
            <person name="Luecker S."/>
            <person name="Lage O.M."/>
            <person name="Pohl T."/>
            <person name="Merkel B.J."/>
            <person name="Hornburger P."/>
            <person name="Mueller R.-W."/>
            <person name="Bruemmer F."/>
            <person name="Labrenz M."/>
            <person name="Spormann A.M."/>
            <person name="Op den Camp H."/>
            <person name="Overmann J."/>
            <person name="Amann R."/>
            <person name="Jetten M.S.M."/>
            <person name="Mascher T."/>
            <person name="Medema M.H."/>
            <person name="Devos D.P."/>
            <person name="Kaster A.-K."/>
            <person name="Ovreas L."/>
            <person name="Rohde M."/>
            <person name="Galperin M.Y."/>
            <person name="Jogler C."/>
        </authorList>
    </citation>
    <scope>NUCLEOTIDE SEQUENCE [LARGE SCALE GENOMIC DNA]</scope>
    <source>
        <strain evidence="12 13">I41</strain>
    </source>
</reference>
<evidence type="ECO:0000259" key="9">
    <source>
        <dbReference type="Pfam" id="PF02878"/>
    </source>
</evidence>
<dbReference type="InterPro" id="IPR005845">
    <property type="entry name" value="A-D-PHexomutase_a/b/a-II"/>
</dbReference>
<evidence type="ECO:0000256" key="2">
    <source>
        <dbReference type="ARBA" id="ARBA00010231"/>
    </source>
</evidence>
<dbReference type="GO" id="GO:0005975">
    <property type="term" value="P:carbohydrate metabolic process"/>
    <property type="evidence" value="ECO:0007669"/>
    <property type="project" value="InterPro"/>
</dbReference>
<evidence type="ECO:0000259" key="8">
    <source>
        <dbReference type="Pfam" id="PF00408"/>
    </source>
</evidence>
<evidence type="ECO:0000256" key="6">
    <source>
        <dbReference type="ARBA" id="ARBA00023235"/>
    </source>
</evidence>
<keyword evidence="6 12" id="KW-0413">Isomerase</keyword>
<dbReference type="GO" id="GO:0004615">
    <property type="term" value="F:phosphomannomutase activity"/>
    <property type="evidence" value="ECO:0007669"/>
    <property type="project" value="TreeGrafter"/>
</dbReference>
<proteinExistence type="inferred from homology"/>
<dbReference type="SUPFAM" id="SSF53738">
    <property type="entry name" value="Phosphoglucomutase, first 3 domains"/>
    <property type="match status" value="3"/>
</dbReference>
<feature type="domain" description="Alpha-D-phosphohexomutase alpha/beta/alpha" evidence="9">
    <location>
        <begin position="10"/>
        <end position="131"/>
    </location>
</feature>
<dbReference type="GO" id="GO:0005829">
    <property type="term" value="C:cytosol"/>
    <property type="evidence" value="ECO:0007669"/>
    <property type="project" value="TreeGrafter"/>
</dbReference>
<evidence type="ECO:0000256" key="7">
    <source>
        <dbReference type="RuleBase" id="RU004326"/>
    </source>
</evidence>
<dbReference type="GO" id="GO:0008966">
    <property type="term" value="F:phosphoglucosamine mutase activity"/>
    <property type="evidence" value="ECO:0007669"/>
    <property type="project" value="UniProtKB-EC"/>
</dbReference>
<organism evidence="12 13">
    <name type="scientific">Lacipirellula limnantheis</name>
    <dbReference type="NCBI Taxonomy" id="2528024"/>
    <lineage>
        <taxon>Bacteria</taxon>
        <taxon>Pseudomonadati</taxon>
        <taxon>Planctomycetota</taxon>
        <taxon>Planctomycetia</taxon>
        <taxon>Pirellulales</taxon>
        <taxon>Lacipirellulaceae</taxon>
        <taxon>Lacipirellula</taxon>
    </lineage>
</organism>
<feature type="domain" description="Alpha-D-phosphohexomutase C-terminal" evidence="8">
    <location>
        <begin position="387"/>
        <end position="449"/>
    </location>
</feature>
<dbReference type="EMBL" id="CP036339">
    <property type="protein sequence ID" value="QDT72261.1"/>
    <property type="molecule type" value="Genomic_DNA"/>
</dbReference>
<dbReference type="Pfam" id="PF02878">
    <property type="entry name" value="PGM_PMM_I"/>
    <property type="match status" value="1"/>
</dbReference>
<evidence type="ECO:0000256" key="4">
    <source>
        <dbReference type="ARBA" id="ARBA00022723"/>
    </source>
</evidence>
<comment type="cofactor">
    <cofactor evidence="1">
        <name>Mg(2+)</name>
        <dbReference type="ChEBI" id="CHEBI:18420"/>
    </cofactor>
</comment>
<comment type="similarity">
    <text evidence="2 7">Belongs to the phosphohexose mutase family.</text>
</comment>
<evidence type="ECO:0000313" key="13">
    <source>
        <dbReference type="Proteomes" id="UP000317909"/>
    </source>
</evidence>
<dbReference type="InterPro" id="IPR036900">
    <property type="entry name" value="A-D-PHexomutase_C_sf"/>
</dbReference>
<evidence type="ECO:0000313" key="12">
    <source>
        <dbReference type="EMBL" id="QDT72261.1"/>
    </source>
</evidence>
<dbReference type="Gene3D" id="3.40.120.10">
    <property type="entry name" value="Alpha-D-Glucose-1,6-Bisphosphate, subunit A, domain 3"/>
    <property type="match status" value="3"/>
</dbReference>
<accession>A0A517TV62</accession>
<dbReference type="InterPro" id="IPR005843">
    <property type="entry name" value="A-D-PHexomutase_C"/>
</dbReference>
<dbReference type="PANTHER" id="PTHR42946">
    <property type="entry name" value="PHOSPHOHEXOSE MUTASE"/>
    <property type="match status" value="1"/>
</dbReference>
<dbReference type="AlphaFoldDB" id="A0A517TV62"/>
<dbReference type="InterPro" id="IPR050060">
    <property type="entry name" value="Phosphoglucosamine_mutase"/>
</dbReference>
<dbReference type="SUPFAM" id="SSF55957">
    <property type="entry name" value="Phosphoglucomutase, C-terminal domain"/>
    <property type="match status" value="1"/>
</dbReference>
<dbReference type="Pfam" id="PF02879">
    <property type="entry name" value="PGM_PMM_II"/>
    <property type="match status" value="1"/>
</dbReference>
<dbReference type="RefSeq" id="WP_145431846.1">
    <property type="nucleotide sequence ID" value="NZ_CP036339.1"/>
</dbReference>
<evidence type="ECO:0000256" key="1">
    <source>
        <dbReference type="ARBA" id="ARBA00001946"/>
    </source>
</evidence>
<sequence>MPFEPIISVSGLRGIVGESLTEEVARRYAKAFAEELPAGPVVIGRDGRASGAMFAEVIGAAIAATGGGRRVFDAGPASTPTVGVLVRDLQAAGGVQISASHNPPQYNGIKLFSNEGRVIPAVAGQRVLDRYRAMPAVADQRAAGAAMGTIEPLHDTTSAHLALIEKICDVERIRSQRFRVLLDANRGAGAVLGKALLHHLGCDSIVLGATPDGAFAHTPEPTELNLAGVLREVVECGAAIGFGQDPDADRLAIIDEHGRYIGEEKTPALCVEHVLRSGLRGPIVTNCSTSRMSEDLAGKYGVPFFRSKVGEANVVDKMLETKALLGAEGNGGVIDPRVGLVRDSFVGMALVLDAMAARELPVSRLADELPAYAIHKTTIAVPSAEIPRALEKLQRHFAGVASDLLDGLRLDWPNGAWLLVRPSNTEPIVRAIAEAPTLGEARDLCDQAAGAITA</sequence>
<dbReference type="PROSITE" id="PS00710">
    <property type="entry name" value="PGM_PMM"/>
    <property type="match status" value="1"/>
</dbReference>
<dbReference type="InterPro" id="IPR005844">
    <property type="entry name" value="A-D-PHexomutase_a/b/a-I"/>
</dbReference>
<keyword evidence="4 7" id="KW-0479">Metal-binding</keyword>